<evidence type="ECO:0000313" key="1">
    <source>
        <dbReference type="EMBL" id="CAH6718315.1"/>
    </source>
</evidence>
<proteinExistence type="predicted"/>
<organism evidence="1 2">
    <name type="scientific">[Candida] jaroonii</name>
    <dbReference type="NCBI Taxonomy" id="467808"/>
    <lineage>
        <taxon>Eukaryota</taxon>
        <taxon>Fungi</taxon>
        <taxon>Dikarya</taxon>
        <taxon>Ascomycota</taxon>
        <taxon>Saccharomycotina</taxon>
        <taxon>Pichiomycetes</taxon>
        <taxon>Debaryomycetaceae</taxon>
        <taxon>Yamadazyma</taxon>
    </lineage>
</organism>
<sequence>MTKVIIVGGNYAGCIAAKKLAKKGHEIVIVSPFDSSFASPLLPRLLTEPELIEGNYNNKYTSIFAGLNVKHVKALVTELDPDAKVLTLSTGETLDYEHLVIATGTSHGELFKPSSSGAMDSNVSLIKSTAEKIKSNKNIAVIGGGPTGVEVSGDIAHHYPDKSVDLYTGSGNPLPTLPLKKQLQAVSMLEKKGVKVIKKNAEISGNTVDGKSYDLVLTTFGVKPNSGFIPKKLLNSEGYLKVSEDLTVPGYTNILGFGDITDTSNNTLVAIILGQTKTLEKSAEKYFEGKSVNPPPYKNPKGASMFVPVGKDGGVGIVFGWSIPSFLVKIVKAKDYMISHMANYYDQF</sequence>
<gene>
    <name evidence="1" type="ORF">CLIB1444_01S04016</name>
</gene>
<evidence type="ECO:0000313" key="2">
    <source>
        <dbReference type="Proteomes" id="UP001152531"/>
    </source>
</evidence>
<name>A0ACA9Y190_9ASCO</name>
<accession>A0ACA9Y190</accession>
<comment type="caution">
    <text evidence="1">The sequence shown here is derived from an EMBL/GenBank/DDBJ whole genome shotgun (WGS) entry which is preliminary data.</text>
</comment>
<dbReference type="Proteomes" id="UP001152531">
    <property type="component" value="Unassembled WGS sequence"/>
</dbReference>
<dbReference type="EMBL" id="CALSDN010000001">
    <property type="protein sequence ID" value="CAH6718315.1"/>
    <property type="molecule type" value="Genomic_DNA"/>
</dbReference>
<protein>
    <submittedName>
        <fullName evidence="1">Oxidoreductase Ptalp</fullName>
    </submittedName>
</protein>
<keyword evidence="2" id="KW-1185">Reference proteome</keyword>
<reference evidence="1" key="1">
    <citation type="submission" date="2022-06" db="EMBL/GenBank/DDBJ databases">
        <authorList>
            <person name="Legras J.-L."/>
            <person name="Devillers H."/>
            <person name="Grondin C."/>
        </authorList>
    </citation>
    <scope>NUCLEOTIDE SEQUENCE</scope>
    <source>
        <strain evidence="1">CLIB 1444</strain>
    </source>
</reference>